<protein>
    <submittedName>
        <fullName evidence="1">Uncharacterized protein</fullName>
    </submittedName>
</protein>
<dbReference type="AlphaFoldDB" id="A0A375G4P3"/>
<dbReference type="Proteomes" id="UP000256862">
    <property type="component" value="Chromosome CO2235"/>
</dbReference>
<proteinExistence type="predicted"/>
<dbReference type="EMBL" id="OGUS01000117">
    <property type="protein sequence ID" value="SPC13068.1"/>
    <property type="molecule type" value="Genomic_DNA"/>
</dbReference>
<reference evidence="1" key="1">
    <citation type="submission" date="2018-01" db="EMBL/GenBank/DDBJ databases">
        <authorList>
            <person name="Clerissi C."/>
        </authorList>
    </citation>
    <scope>NUCLEOTIDE SEQUENCE</scope>
    <source>
        <strain evidence="1">Cupriavidus oxalaticus LMG 2235</strain>
    </source>
</reference>
<gene>
    <name evidence="1" type="ORF">CO2235_170191</name>
</gene>
<comment type="caution">
    <text evidence="1">The sequence shown here is derived from an EMBL/GenBank/DDBJ whole genome shotgun (WGS) entry which is preliminary data.</text>
</comment>
<name>A0A375G4P3_9BURK</name>
<organism evidence="1">
    <name type="scientific">Cupriavidus oxalaticus</name>
    <dbReference type="NCBI Taxonomy" id="96344"/>
    <lineage>
        <taxon>Bacteria</taxon>
        <taxon>Pseudomonadati</taxon>
        <taxon>Pseudomonadota</taxon>
        <taxon>Betaproteobacteria</taxon>
        <taxon>Burkholderiales</taxon>
        <taxon>Burkholderiaceae</taxon>
        <taxon>Cupriavidus</taxon>
    </lineage>
</organism>
<evidence type="ECO:0000313" key="1">
    <source>
        <dbReference type="EMBL" id="SPC13068.1"/>
    </source>
</evidence>
<accession>A0A375G4P3</accession>
<sequence>MTAWAAVRYAEQGGQVYPVVRQFWCRRGWPRRLLLSARKSALVRTPGYRDARTPRGYLLLYCITYAVAALPREHGHAAGRWCFVRCTICANFSDL</sequence>